<dbReference type="EMBL" id="SMAK01000005">
    <property type="protein sequence ID" value="TCT10599.1"/>
    <property type="molecule type" value="Genomic_DNA"/>
</dbReference>
<keyword evidence="5 7" id="KW-0274">FAD</keyword>
<reference evidence="11 12" key="1">
    <citation type="submission" date="2019-03" db="EMBL/GenBank/DDBJ databases">
        <title>Genomic Encyclopedia of Type Strains, Phase IV (KMG-IV): sequencing the most valuable type-strain genomes for metagenomic binning, comparative biology and taxonomic classification.</title>
        <authorList>
            <person name="Goeker M."/>
        </authorList>
    </citation>
    <scope>NUCLEOTIDE SEQUENCE [LARGE SCALE GENOMIC DNA]</scope>
    <source>
        <strain evidence="11 12">DSM 19345</strain>
    </source>
</reference>
<keyword evidence="12" id="KW-1185">Reference proteome</keyword>
<protein>
    <recommendedName>
        <fullName evidence="3">Medium-chain specific acyl-CoA dehydrogenase, mitochondrial</fullName>
    </recommendedName>
</protein>
<dbReference type="OrthoDB" id="8049792at2"/>
<dbReference type="InterPro" id="IPR009100">
    <property type="entry name" value="AcylCoA_DH/oxidase_NM_dom_sf"/>
</dbReference>
<evidence type="ECO:0000256" key="7">
    <source>
        <dbReference type="RuleBase" id="RU362125"/>
    </source>
</evidence>
<dbReference type="InterPro" id="IPR006091">
    <property type="entry name" value="Acyl-CoA_Oxase/DH_mid-dom"/>
</dbReference>
<dbReference type="AlphaFoldDB" id="A0A4R3ME71"/>
<dbReference type="InterPro" id="IPR037069">
    <property type="entry name" value="AcylCoA_DH/ox_N_sf"/>
</dbReference>
<dbReference type="InterPro" id="IPR036250">
    <property type="entry name" value="AcylCo_DH-like_C"/>
</dbReference>
<dbReference type="GO" id="GO:0005737">
    <property type="term" value="C:cytoplasm"/>
    <property type="evidence" value="ECO:0007669"/>
    <property type="project" value="TreeGrafter"/>
</dbReference>
<dbReference type="PANTHER" id="PTHR48083:SF2">
    <property type="entry name" value="MEDIUM-CHAIN SPECIFIC ACYL-COA DEHYDROGENASE, MITOCHONDRIAL"/>
    <property type="match status" value="1"/>
</dbReference>
<dbReference type="PROSITE" id="PS00073">
    <property type="entry name" value="ACYL_COA_DH_2"/>
    <property type="match status" value="1"/>
</dbReference>
<comment type="caution">
    <text evidence="11">The sequence shown here is derived from an EMBL/GenBank/DDBJ whole genome shotgun (WGS) entry which is preliminary data.</text>
</comment>
<organism evidence="11 12">
    <name type="scientific">Tepidamorphus gemmatus</name>
    <dbReference type="NCBI Taxonomy" id="747076"/>
    <lineage>
        <taxon>Bacteria</taxon>
        <taxon>Pseudomonadati</taxon>
        <taxon>Pseudomonadota</taxon>
        <taxon>Alphaproteobacteria</taxon>
        <taxon>Hyphomicrobiales</taxon>
        <taxon>Tepidamorphaceae</taxon>
        <taxon>Tepidamorphus</taxon>
    </lineage>
</organism>
<dbReference type="Gene3D" id="1.10.540.10">
    <property type="entry name" value="Acyl-CoA dehydrogenase/oxidase, N-terminal domain"/>
    <property type="match status" value="1"/>
</dbReference>
<feature type="domain" description="Acyl-CoA oxidase/dehydrogenase middle" evidence="9">
    <location>
        <begin position="123"/>
        <end position="201"/>
    </location>
</feature>
<dbReference type="InterPro" id="IPR006089">
    <property type="entry name" value="Acyl-CoA_DH_CS"/>
</dbReference>
<dbReference type="Pfam" id="PF00441">
    <property type="entry name" value="Acyl-CoA_dh_1"/>
    <property type="match status" value="1"/>
</dbReference>
<dbReference type="InterPro" id="IPR013786">
    <property type="entry name" value="AcylCoA_DH/ox_N"/>
</dbReference>
<evidence type="ECO:0000256" key="1">
    <source>
        <dbReference type="ARBA" id="ARBA00001974"/>
    </source>
</evidence>
<dbReference type="FunFam" id="1.20.140.10:FF:000001">
    <property type="entry name" value="Acyl-CoA dehydrogenase"/>
    <property type="match status" value="1"/>
</dbReference>
<evidence type="ECO:0000256" key="2">
    <source>
        <dbReference type="ARBA" id="ARBA00009347"/>
    </source>
</evidence>
<evidence type="ECO:0000313" key="12">
    <source>
        <dbReference type="Proteomes" id="UP000295678"/>
    </source>
</evidence>
<dbReference type="GO" id="GO:0003995">
    <property type="term" value="F:acyl-CoA dehydrogenase activity"/>
    <property type="evidence" value="ECO:0007669"/>
    <property type="project" value="InterPro"/>
</dbReference>
<comment type="similarity">
    <text evidence="2 7">Belongs to the acyl-CoA dehydrogenase family.</text>
</comment>
<dbReference type="Gene3D" id="2.40.110.10">
    <property type="entry name" value="Butyryl-CoA Dehydrogenase, subunit A, domain 2"/>
    <property type="match status" value="1"/>
</dbReference>
<dbReference type="PANTHER" id="PTHR48083">
    <property type="entry name" value="MEDIUM-CHAIN SPECIFIC ACYL-COA DEHYDROGENASE, MITOCHONDRIAL-RELATED"/>
    <property type="match status" value="1"/>
</dbReference>
<feature type="domain" description="Acyl-CoA dehydrogenase/oxidase C-terminal" evidence="8">
    <location>
        <begin position="230"/>
        <end position="381"/>
    </location>
</feature>
<dbReference type="Pfam" id="PF02771">
    <property type="entry name" value="Acyl-CoA_dh_N"/>
    <property type="match status" value="1"/>
</dbReference>
<dbReference type="Pfam" id="PF02770">
    <property type="entry name" value="Acyl-CoA_dh_M"/>
    <property type="match status" value="1"/>
</dbReference>
<dbReference type="InterPro" id="IPR009075">
    <property type="entry name" value="AcylCo_DH/oxidase_C"/>
</dbReference>
<dbReference type="Proteomes" id="UP000295678">
    <property type="component" value="Unassembled WGS sequence"/>
</dbReference>
<evidence type="ECO:0000259" key="9">
    <source>
        <dbReference type="Pfam" id="PF02770"/>
    </source>
</evidence>
<evidence type="ECO:0000259" key="8">
    <source>
        <dbReference type="Pfam" id="PF00441"/>
    </source>
</evidence>
<evidence type="ECO:0000256" key="4">
    <source>
        <dbReference type="ARBA" id="ARBA00022630"/>
    </source>
</evidence>
<dbReference type="InterPro" id="IPR046373">
    <property type="entry name" value="Acyl-CoA_Oxase/DH_mid-dom_sf"/>
</dbReference>
<accession>A0A4R3ME71</accession>
<keyword evidence="6 7" id="KW-0560">Oxidoreductase</keyword>
<keyword evidence="4 7" id="KW-0285">Flavoprotein</keyword>
<dbReference type="InterPro" id="IPR050741">
    <property type="entry name" value="Acyl-CoA_dehydrogenase"/>
</dbReference>
<evidence type="ECO:0000259" key="10">
    <source>
        <dbReference type="Pfam" id="PF02771"/>
    </source>
</evidence>
<dbReference type="CDD" id="cd00567">
    <property type="entry name" value="ACAD"/>
    <property type="match status" value="1"/>
</dbReference>
<dbReference type="RefSeq" id="WP_132806451.1">
    <property type="nucleotide sequence ID" value="NZ_SMAK01000005.1"/>
</dbReference>
<dbReference type="SUPFAM" id="SSF47203">
    <property type="entry name" value="Acyl-CoA dehydrogenase C-terminal domain-like"/>
    <property type="match status" value="1"/>
</dbReference>
<dbReference type="GO" id="GO:0050660">
    <property type="term" value="F:flavin adenine dinucleotide binding"/>
    <property type="evidence" value="ECO:0007669"/>
    <property type="project" value="InterPro"/>
</dbReference>
<evidence type="ECO:0000313" key="11">
    <source>
        <dbReference type="EMBL" id="TCT10599.1"/>
    </source>
</evidence>
<dbReference type="SUPFAM" id="SSF56645">
    <property type="entry name" value="Acyl-CoA dehydrogenase NM domain-like"/>
    <property type="match status" value="1"/>
</dbReference>
<sequence>MSFHLPPSALDWQAKVRAFVDEELIPWEIEAEMNGGEIPPDVAARHERIAIGLGLSRMDVPVAYGGLAAPVLDQVVAAEQIGRVTNALGWCYPEAQGWMFEACSADQLERFVLPMMRGERHFCYAITEEGAGSNVDDIVATARRDGGDYVIDAVKWHVTSANLADTILVQAKMAEGRNAGTHGLFFVEADATGISTVRNPAYSHTYRHHHPILRFDGVRVPAANLIGREGEGMDFTYAWFRRERLMIAARACGAAERLIEEARAFAATRVVGGVPIAEHQLVQAMLADSVVDLHAARLVTYEAAAAHDRGLDVKALHARCSIAKLLASEAAGRIADRAVQIFGGRGYMRENVAERFLRELRVDRIWEGTSEIQRLIIANGLMKRGLAGTIGAS</sequence>
<gene>
    <name evidence="11" type="ORF">EDC22_10598</name>
</gene>
<dbReference type="GO" id="GO:0033539">
    <property type="term" value="P:fatty acid beta-oxidation using acyl-CoA dehydrogenase"/>
    <property type="evidence" value="ECO:0007669"/>
    <property type="project" value="TreeGrafter"/>
</dbReference>
<name>A0A4R3ME71_9HYPH</name>
<feature type="domain" description="Acyl-CoA dehydrogenase/oxidase N-terminal" evidence="10">
    <location>
        <begin position="12"/>
        <end position="119"/>
    </location>
</feature>
<evidence type="ECO:0000256" key="5">
    <source>
        <dbReference type="ARBA" id="ARBA00022827"/>
    </source>
</evidence>
<dbReference type="Gene3D" id="1.20.140.10">
    <property type="entry name" value="Butyryl-CoA Dehydrogenase, subunit A, domain 3"/>
    <property type="match status" value="1"/>
</dbReference>
<proteinExistence type="inferred from homology"/>
<evidence type="ECO:0000256" key="6">
    <source>
        <dbReference type="ARBA" id="ARBA00023002"/>
    </source>
</evidence>
<evidence type="ECO:0000256" key="3">
    <source>
        <dbReference type="ARBA" id="ARBA00019125"/>
    </source>
</evidence>
<comment type="cofactor">
    <cofactor evidence="1 7">
        <name>FAD</name>
        <dbReference type="ChEBI" id="CHEBI:57692"/>
    </cofactor>
</comment>